<dbReference type="InterPro" id="IPR043502">
    <property type="entry name" value="DNA/RNA_pol_sf"/>
</dbReference>
<gene>
    <name evidence="4" type="primary">LOC114866078</name>
</gene>
<dbReference type="CDD" id="cd01644">
    <property type="entry name" value="RT_pepA17"/>
    <property type="match status" value="1"/>
</dbReference>
<evidence type="ECO:0000259" key="2">
    <source>
        <dbReference type="PROSITE" id="PS50994"/>
    </source>
</evidence>
<dbReference type="InterPro" id="IPR012337">
    <property type="entry name" value="RNaseH-like_sf"/>
</dbReference>
<accession>A0A8M1HK00</accession>
<protein>
    <submittedName>
        <fullName evidence="4">Uncharacterized protein LOC114866078 isoform X1</fullName>
    </submittedName>
</protein>
<keyword evidence="3" id="KW-1185">Reference proteome</keyword>
<name>A0A8M1HK00_BETSP</name>
<evidence type="ECO:0000313" key="3">
    <source>
        <dbReference type="Proteomes" id="UP000515150"/>
    </source>
</evidence>
<feature type="domain" description="Integrase catalytic" evidence="2">
    <location>
        <begin position="978"/>
        <end position="1164"/>
    </location>
</feature>
<reference evidence="4" key="1">
    <citation type="submission" date="2025-08" db="UniProtKB">
        <authorList>
            <consortium name="RefSeq"/>
        </authorList>
    </citation>
    <scope>IDENTIFICATION</scope>
</reference>
<dbReference type="GeneID" id="114866078"/>
<dbReference type="RefSeq" id="XP_040928808.1">
    <property type="nucleotide sequence ID" value="XM_041072874.2"/>
</dbReference>
<dbReference type="Pfam" id="PF18701">
    <property type="entry name" value="DUF5641"/>
    <property type="match status" value="1"/>
</dbReference>
<dbReference type="PANTHER" id="PTHR47331:SF5">
    <property type="entry name" value="RIBONUCLEASE H"/>
    <property type="match status" value="1"/>
</dbReference>
<dbReference type="SUPFAM" id="SSF56672">
    <property type="entry name" value="DNA/RNA polymerases"/>
    <property type="match status" value="1"/>
</dbReference>
<dbReference type="PROSITE" id="PS50994">
    <property type="entry name" value="INTEGRASE"/>
    <property type="match status" value="1"/>
</dbReference>
<dbReference type="InterPro" id="IPR036397">
    <property type="entry name" value="RNaseH_sf"/>
</dbReference>
<evidence type="ECO:0000313" key="4">
    <source>
        <dbReference type="RefSeq" id="XP_040928808.1"/>
    </source>
</evidence>
<feature type="coiled-coil region" evidence="1">
    <location>
        <begin position="809"/>
        <end position="836"/>
    </location>
</feature>
<dbReference type="Proteomes" id="UP000515150">
    <property type="component" value="Chromosome 11"/>
</dbReference>
<dbReference type="GO" id="GO:0015074">
    <property type="term" value="P:DNA integration"/>
    <property type="evidence" value="ECO:0007669"/>
    <property type="project" value="InterPro"/>
</dbReference>
<dbReference type="SUPFAM" id="SSF53098">
    <property type="entry name" value="Ribonuclease H-like"/>
    <property type="match status" value="1"/>
</dbReference>
<dbReference type="InterPro" id="IPR001584">
    <property type="entry name" value="Integrase_cat-core"/>
</dbReference>
<dbReference type="GO" id="GO:0003676">
    <property type="term" value="F:nucleic acid binding"/>
    <property type="evidence" value="ECO:0007669"/>
    <property type="project" value="InterPro"/>
</dbReference>
<dbReference type="OrthoDB" id="8046937at2759"/>
<organism evidence="3 4">
    <name type="scientific">Betta splendens</name>
    <name type="common">Siamese fighting fish</name>
    <dbReference type="NCBI Taxonomy" id="158456"/>
    <lineage>
        <taxon>Eukaryota</taxon>
        <taxon>Metazoa</taxon>
        <taxon>Chordata</taxon>
        <taxon>Craniata</taxon>
        <taxon>Vertebrata</taxon>
        <taxon>Euteleostomi</taxon>
        <taxon>Actinopterygii</taxon>
        <taxon>Neopterygii</taxon>
        <taxon>Teleostei</taxon>
        <taxon>Neoteleostei</taxon>
        <taxon>Acanthomorphata</taxon>
        <taxon>Anabantaria</taxon>
        <taxon>Anabantiformes</taxon>
        <taxon>Anabantoidei</taxon>
        <taxon>Osphronemidae</taxon>
        <taxon>Betta</taxon>
    </lineage>
</organism>
<dbReference type="KEGG" id="bspl:114866078"/>
<dbReference type="Gene3D" id="3.30.420.10">
    <property type="entry name" value="Ribonuclease H-like superfamily/Ribonuclease H"/>
    <property type="match status" value="1"/>
</dbReference>
<dbReference type="Pfam" id="PF05380">
    <property type="entry name" value="Peptidase_A17"/>
    <property type="match status" value="1"/>
</dbReference>
<dbReference type="InterPro" id="IPR040676">
    <property type="entry name" value="DUF5641"/>
</dbReference>
<dbReference type="Gene3D" id="3.10.10.10">
    <property type="entry name" value="HIV Type 1 Reverse Transcriptase, subunit A, domain 1"/>
    <property type="match status" value="1"/>
</dbReference>
<evidence type="ECO:0000256" key="1">
    <source>
        <dbReference type="SAM" id="Coils"/>
    </source>
</evidence>
<dbReference type="Gene3D" id="3.30.70.270">
    <property type="match status" value="1"/>
</dbReference>
<proteinExistence type="predicted"/>
<dbReference type="InterPro" id="IPR043128">
    <property type="entry name" value="Rev_trsase/Diguanyl_cyclase"/>
</dbReference>
<keyword evidence="1" id="KW-0175">Coiled coil</keyword>
<dbReference type="PANTHER" id="PTHR47331">
    <property type="entry name" value="PHD-TYPE DOMAIN-CONTAINING PROTEIN"/>
    <property type="match status" value="1"/>
</dbReference>
<sequence>MNTEQVRLKLSTMSSKGTIVVCKRLNGLQIRGLDSSKKVTVPTAYTREFIPANRTHIPTPETAQAWPHLEHIAAHMAPQKDCAIGLLIGYNCPQALLPREVVCGEENQPFAQKTDLGWSIVSYVAPFEHHGDDIGISHRIIVKRVMPESTPTAKLKSEVHYVCKTQIKELTTPDNVIKILESDFSERDVEEAILSQEDFHFLTKLKEGIMQKHDGHYEMPLPFKQDRPNLPSNKACAVHRLSCLKRRFKRDQKYHTDYKNFMKDLIARGEAEKITDEELNNEPAWYIPHHGVYHPQKPGKIRVVFDCSARFQDTSLNDHLLTGPDLTNNLVGVLCRFRKGPIAVMCDVERMFHQFHVKTEDQDYLRFLWWEDDDLESSPSVFRMKVHLFGAASSPGCANFGLKHLASKCQDQFSESTVKFIQRSFYVDDGLVSVMSDAEAIQLIKEARELCKTGKLRLHKFVSNSKPVLKSVPEEECADSVKTLDMALGDPLCERALGVQWCISSDDFQFRITVKEHPLTRRGVLSTVASVYDPLGFLAPFVLRGKQILQKLCREKVGWDESLPEELRTQWTSWLEDLQNLSKVKIKRPYLPVSFYEVKQYQLHHFSDASVTGYGECTYLRAVNADGEVHCSFVMGKARVAPTKVTTVPRLELSAAVVAARTSVVLREELELKDLQEHFWTDSKVVLGYLHNDARRFHVFVANRVQRIRSITEPQQWHYVQSADNPADHASRGLTADELVASNWLTGPDFLWERELPTSEVKVEEVSDNDPELRKVQVPKTSAKEDRTLLDRLTKFSDWKRAIKGIASLKRLAQQIKGLKSKLNEATNVEERQEAERFIIKLVQRERFSSEIKDLEQGKEIRSKDKVKRLHKLDPFVDEHGVLRVGGRLTRASLHPHVKHPVILPKECHVSALLIKHYHKQVQHQGRDMTVNELRSNGIWILGCSSAVASHIYKCTRCRKYRRTAQEPKMADLPEERVEMTPPFTYCGMDCFGPFYVKEGRKELKRYGLLFTYMCSRAIHIEMLDDLTTDAFINALRAFIAVRGNVRQLRSDQGTNFVGAQREFMNAMKDLNHEQLKEYGCEFITNFPSSSHMGGVWERQIRTIRSVLTAILDQSVKRLDCALLRTFLYEVMAIINSRPLTTEHLNDPTSLEPLTPNHILLMKSGIILPPPGQFVSQDLYLRKRWRQVQFLANEFWTRWKNEYLLNLQQRQIWQRDRRNIKVNDIVILKEDNSPRNQWKLAKVAEVYPSKDGKVRKVKLLISDSSLDSKGRRISKPVYLDRPVHKIVLLLEAE</sequence>
<dbReference type="InterPro" id="IPR008042">
    <property type="entry name" value="Retrotrans_Pao"/>
</dbReference>